<evidence type="ECO:0000256" key="3">
    <source>
        <dbReference type="ARBA" id="ARBA00023004"/>
    </source>
</evidence>
<dbReference type="GO" id="GO:0003861">
    <property type="term" value="F:3-isopropylmalate dehydratase activity"/>
    <property type="evidence" value="ECO:0007669"/>
    <property type="project" value="UniProtKB-UniRule"/>
</dbReference>
<dbReference type="InterPro" id="IPR015931">
    <property type="entry name" value="Acnase/IPM_dHydase_lsu_aba_1/3"/>
</dbReference>
<dbReference type="GO" id="GO:0051539">
    <property type="term" value="F:4 iron, 4 sulfur cluster binding"/>
    <property type="evidence" value="ECO:0007669"/>
    <property type="project" value="UniProtKB-KW"/>
</dbReference>
<dbReference type="InterPro" id="IPR011826">
    <property type="entry name" value="HAcnase/IPMdehydase_lsu_prok"/>
</dbReference>
<dbReference type="Proteomes" id="UP000075670">
    <property type="component" value="Unassembled WGS sequence"/>
</dbReference>
<dbReference type="InterPro" id="IPR033941">
    <property type="entry name" value="IPMI_cat"/>
</dbReference>
<dbReference type="AlphaFoldDB" id="A0A151AVR3"/>
<dbReference type="HAMAP" id="MF_01027">
    <property type="entry name" value="LeuC_type2"/>
    <property type="match status" value="1"/>
</dbReference>
<comment type="pathway">
    <text evidence="6">Amino-acid biosynthesis; L-leucine biosynthesis; L-leucine from 3-methyl-2-oxobutanoate: step 2/4.</text>
</comment>
<keyword evidence="6" id="KW-0100">Branched-chain amino acid biosynthesis</keyword>
<dbReference type="NCBIfam" id="TIGR02086">
    <property type="entry name" value="IPMI_arch"/>
    <property type="match status" value="1"/>
</dbReference>
<organism evidence="8 9">
    <name type="scientific">Moorella mulderi DSM 14980</name>
    <dbReference type="NCBI Taxonomy" id="1122241"/>
    <lineage>
        <taxon>Bacteria</taxon>
        <taxon>Bacillati</taxon>
        <taxon>Bacillota</taxon>
        <taxon>Clostridia</taxon>
        <taxon>Neomoorellales</taxon>
        <taxon>Neomoorellaceae</taxon>
        <taxon>Neomoorella</taxon>
    </lineage>
</organism>
<dbReference type="Gene3D" id="3.30.499.10">
    <property type="entry name" value="Aconitase, domain 3"/>
    <property type="match status" value="2"/>
</dbReference>
<dbReference type="InterPro" id="IPR050067">
    <property type="entry name" value="IPM_dehydratase_rel_enz"/>
</dbReference>
<comment type="similarity">
    <text evidence="6">Belongs to the aconitase/IPM isomerase family. LeuC type 2 subfamily.</text>
</comment>
<dbReference type="InterPro" id="IPR001030">
    <property type="entry name" value="Acoase/IPM_deHydtase_lsu_aba"/>
</dbReference>
<dbReference type="OrthoDB" id="9764318at2"/>
<dbReference type="InterPro" id="IPR018136">
    <property type="entry name" value="Aconitase_4Fe-4S_BS"/>
</dbReference>
<keyword evidence="6" id="KW-0028">Amino-acid biosynthesis</keyword>
<gene>
    <name evidence="8" type="primary">dmdA_2</name>
    <name evidence="6" type="synonym">leuC</name>
    <name evidence="8" type="ORF">MOMUL_21250</name>
</gene>
<keyword evidence="9" id="KW-1185">Reference proteome</keyword>
<protein>
    <recommendedName>
        <fullName evidence="6">3-isopropylmalate dehydratase large subunit</fullName>
        <ecNumber evidence="6">4.2.1.33</ecNumber>
    </recommendedName>
    <alternativeName>
        <fullName evidence="6">Alpha-IPM isomerase</fullName>
        <shortName evidence="6">IPMI</shortName>
    </alternativeName>
    <alternativeName>
        <fullName evidence="6">Isopropylmalate isomerase</fullName>
    </alternativeName>
</protein>
<dbReference type="InterPro" id="IPR006251">
    <property type="entry name" value="Homoacnase/IPMdehydase_lsu"/>
</dbReference>
<evidence type="ECO:0000256" key="4">
    <source>
        <dbReference type="ARBA" id="ARBA00023014"/>
    </source>
</evidence>
<dbReference type="UniPathway" id="UPA00048">
    <property type="reaction ID" value="UER00071"/>
</dbReference>
<accession>A0A151AVR3</accession>
<comment type="caution">
    <text evidence="8">The sequence shown here is derived from an EMBL/GenBank/DDBJ whole genome shotgun (WGS) entry which is preliminary data.</text>
</comment>
<dbReference type="InterPro" id="IPR036008">
    <property type="entry name" value="Aconitase_4Fe-4S_dom"/>
</dbReference>
<keyword evidence="6" id="KW-0432">Leucine biosynthesis</keyword>
<comment type="function">
    <text evidence="6">Catalyzes the isomerization between 2-isopropylmalate and 3-isopropylmalate, via the formation of 2-isopropylmaleate.</text>
</comment>
<evidence type="ECO:0000256" key="2">
    <source>
        <dbReference type="ARBA" id="ARBA00022723"/>
    </source>
</evidence>
<evidence type="ECO:0000259" key="7">
    <source>
        <dbReference type="Pfam" id="PF00330"/>
    </source>
</evidence>
<dbReference type="Pfam" id="PF00330">
    <property type="entry name" value="Aconitase"/>
    <property type="match status" value="1"/>
</dbReference>
<dbReference type="CDD" id="cd01583">
    <property type="entry name" value="IPMI"/>
    <property type="match status" value="1"/>
</dbReference>
<dbReference type="SUPFAM" id="SSF53732">
    <property type="entry name" value="Aconitase iron-sulfur domain"/>
    <property type="match status" value="1"/>
</dbReference>
<dbReference type="PANTHER" id="PTHR43822:SF2">
    <property type="entry name" value="HOMOACONITASE, MITOCHONDRIAL"/>
    <property type="match status" value="1"/>
</dbReference>
<keyword evidence="3 6" id="KW-0408">Iron</keyword>
<feature type="domain" description="Aconitase/3-isopropylmalate dehydratase large subunit alpha/beta/alpha" evidence="7">
    <location>
        <begin position="22"/>
        <end position="287"/>
    </location>
</feature>
<dbReference type="NCBIfam" id="TIGR01343">
    <property type="entry name" value="hacA_fam"/>
    <property type="match status" value="1"/>
</dbReference>
<evidence type="ECO:0000313" key="9">
    <source>
        <dbReference type="Proteomes" id="UP000075670"/>
    </source>
</evidence>
<reference evidence="8 9" key="1">
    <citation type="submission" date="2016-02" db="EMBL/GenBank/DDBJ databases">
        <title>Genome sequence of Moorella mulderi DSM 14980.</title>
        <authorList>
            <person name="Poehlein A."/>
            <person name="Daniel R."/>
        </authorList>
    </citation>
    <scope>NUCLEOTIDE SEQUENCE [LARGE SCALE GENOMIC DNA]</scope>
    <source>
        <strain evidence="8 9">DSM 14980</strain>
    </source>
</reference>
<keyword evidence="2 6" id="KW-0479">Metal-binding</keyword>
<dbReference type="EC" id="4.2.1.33" evidence="6"/>
<evidence type="ECO:0000256" key="1">
    <source>
        <dbReference type="ARBA" id="ARBA00022485"/>
    </source>
</evidence>
<keyword evidence="4 6" id="KW-0411">Iron-sulfur</keyword>
<comment type="subunit">
    <text evidence="6">Heterodimer of LeuC and LeuD.</text>
</comment>
<dbReference type="PRINTS" id="PR00415">
    <property type="entry name" value="ACONITASE"/>
</dbReference>
<dbReference type="GO" id="GO:0009098">
    <property type="term" value="P:L-leucine biosynthetic process"/>
    <property type="evidence" value="ECO:0007669"/>
    <property type="project" value="UniProtKB-UniRule"/>
</dbReference>
<evidence type="ECO:0000256" key="6">
    <source>
        <dbReference type="HAMAP-Rule" id="MF_01027"/>
    </source>
</evidence>
<dbReference type="GO" id="GO:0046872">
    <property type="term" value="F:metal ion binding"/>
    <property type="evidence" value="ECO:0007669"/>
    <property type="project" value="UniProtKB-KW"/>
</dbReference>
<feature type="binding site" evidence="6">
    <location>
        <position position="362"/>
    </location>
    <ligand>
        <name>[4Fe-4S] cluster</name>
        <dbReference type="ChEBI" id="CHEBI:49883"/>
    </ligand>
</feature>
<dbReference type="NCBIfam" id="NF001614">
    <property type="entry name" value="PRK00402.1"/>
    <property type="match status" value="1"/>
</dbReference>
<dbReference type="EMBL" id="LTBC01000008">
    <property type="protein sequence ID" value="KYH31759.1"/>
    <property type="molecule type" value="Genomic_DNA"/>
</dbReference>
<keyword evidence="5 6" id="KW-0456">Lyase</keyword>
<dbReference type="PATRIC" id="fig|1122241.3.peg.2262"/>
<sequence>MGMTLTEKILAAAAGKEKVTPGEIVSVKVDVAMMDDILGPRIEIAERLEELGAKIWDPEKVVVISDHYTPPATIRQADIVKFTREWARSCGIRRYHEYEGACHQILAEKGYIRPGMIAVGTDSHTCMGGAVGAFATGIGSTDMLGVLVTGEIWLKVPASIKVFWVGKLGPGVMAKDIILKTCGIIGHAGATYRAVEFVGPAIKELPMDERWCIANMAVEMGAKNGIIEADAITDAFLEALGLDKGKHFSSDPDAVYVREISLDASQLEPQVACPPAVDKVCPVNEVAGEKINQAYVGSCTGGRINDLMMVARILRGRKVAKDTRLLVSPASREVYQRALKAGFLETIADAGGVILAPTCGACVGAHSGLLAGGERCISSTNRNFVGRMGSPQAEIYLASPATVAASALEGRIADPRPYLEG</sequence>
<evidence type="ECO:0000313" key="8">
    <source>
        <dbReference type="EMBL" id="KYH31759.1"/>
    </source>
</evidence>
<name>A0A151AVR3_9FIRM</name>
<evidence type="ECO:0000256" key="5">
    <source>
        <dbReference type="ARBA" id="ARBA00023239"/>
    </source>
</evidence>
<feature type="binding site" evidence="6">
    <location>
        <position position="299"/>
    </location>
    <ligand>
        <name>[4Fe-4S] cluster</name>
        <dbReference type="ChEBI" id="CHEBI:49883"/>
    </ligand>
</feature>
<comment type="catalytic activity">
    <reaction evidence="6">
        <text>(2R,3S)-3-isopropylmalate = (2S)-2-isopropylmalate</text>
        <dbReference type="Rhea" id="RHEA:32287"/>
        <dbReference type="ChEBI" id="CHEBI:1178"/>
        <dbReference type="ChEBI" id="CHEBI:35121"/>
        <dbReference type="EC" id="4.2.1.33"/>
    </reaction>
</comment>
<comment type="cofactor">
    <cofactor evidence="6">
        <name>[4Fe-4S] cluster</name>
        <dbReference type="ChEBI" id="CHEBI:49883"/>
    </cofactor>
    <text evidence="6">Binds 1 [4Fe-4S] cluster per subunit.</text>
</comment>
<dbReference type="PROSITE" id="PS01244">
    <property type="entry name" value="ACONITASE_2"/>
    <property type="match status" value="1"/>
</dbReference>
<dbReference type="PANTHER" id="PTHR43822">
    <property type="entry name" value="HOMOACONITASE, MITOCHONDRIAL-RELATED"/>
    <property type="match status" value="1"/>
</dbReference>
<keyword evidence="1 6" id="KW-0004">4Fe-4S</keyword>
<proteinExistence type="inferred from homology"/>
<feature type="binding site" evidence="6">
    <location>
        <position position="359"/>
    </location>
    <ligand>
        <name>[4Fe-4S] cluster</name>
        <dbReference type="ChEBI" id="CHEBI:49883"/>
    </ligand>
</feature>